<protein>
    <recommendedName>
        <fullName evidence="3">PPC domain-containing protein</fullName>
    </recommendedName>
</protein>
<organism evidence="1 2">
    <name type="scientific">Nonomuraea longicatena</name>
    <dbReference type="NCBI Taxonomy" id="83682"/>
    <lineage>
        <taxon>Bacteria</taxon>
        <taxon>Bacillati</taxon>
        <taxon>Actinomycetota</taxon>
        <taxon>Actinomycetes</taxon>
        <taxon>Streptosporangiales</taxon>
        <taxon>Streptosporangiaceae</taxon>
        <taxon>Nonomuraea</taxon>
    </lineage>
</organism>
<accession>A0ABN1NLR1</accession>
<keyword evidence="2" id="KW-1185">Reference proteome</keyword>
<evidence type="ECO:0000313" key="1">
    <source>
        <dbReference type="EMBL" id="GAA0912087.1"/>
    </source>
</evidence>
<dbReference type="Proteomes" id="UP001501578">
    <property type="component" value="Unassembled WGS sequence"/>
</dbReference>
<comment type="caution">
    <text evidence="1">The sequence shown here is derived from an EMBL/GenBank/DDBJ whole genome shotgun (WGS) entry which is preliminary data.</text>
</comment>
<dbReference type="SUPFAM" id="SSF117856">
    <property type="entry name" value="AF0104/ALDC/Ptd012-like"/>
    <property type="match status" value="1"/>
</dbReference>
<dbReference type="RefSeq" id="WP_343947721.1">
    <property type="nucleotide sequence ID" value="NZ_BAAAHQ010000001.1"/>
</dbReference>
<proteinExistence type="predicted"/>
<name>A0ABN1NLR1_9ACTN</name>
<dbReference type="Gene3D" id="3.30.1330.80">
    <property type="entry name" value="Hypothetical protein, similar to alpha- acetolactate decarboxylase, domain 2"/>
    <property type="match status" value="1"/>
</dbReference>
<dbReference type="EMBL" id="BAAAHQ010000001">
    <property type="protein sequence ID" value="GAA0912087.1"/>
    <property type="molecule type" value="Genomic_DNA"/>
</dbReference>
<evidence type="ECO:0000313" key="2">
    <source>
        <dbReference type="Proteomes" id="UP001501578"/>
    </source>
</evidence>
<evidence type="ECO:0008006" key="3">
    <source>
        <dbReference type="Google" id="ProtNLM"/>
    </source>
</evidence>
<gene>
    <name evidence="1" type="ORF">GCM10009560_02150</name>
</gene>
<sequence>MNLIEIRHGELVKDLTDSLAARGVTTGLIWFFGQVERFEMSSGPLGSVTMLDQPAEICSGQGELVGGLPQLHALMRLADGTVQGRLHSALVGAHGVRVWVQPQHAFTGQWGGPVAARDGWMT</sequence>
<reference evidence="1 2" key="1">
    <citation type="journal article" date="2019" name="Int. J. Syst. Evol. Microbiol.">
        <title>The Global Catalogue of Microorganisms (GCM) 10K type strain sequencing project: providing services to taxonomists for standard genome sequencing and annotation.</title>
        <authorList>
            <consortium name="The Broad Institute Genomics Platform"/>
            <consortium name="The Broad Institute Genome Sequencing Center for Infectious Disease"/>
            <person name="Wu L."/>
            <person name="Ma J."/>
        </authorList>
    </citation>
    <scope>NUCLEOTIDE SEQUENCE [LARGE SCALE GENOMIC DNA]</scope>
    <source>
        <strain evidence="1 2">JCM 11136</strain>
    </source>
</reference>